<protein>
    <submittedName>
        <fullName evidence="4">RSGI6-like protein</fullName>
    </submittedName>
</protein>
<reference evidence="4" key="1">
    <citation type="submission" date="2022-11" db="EMBL/GenBank/DDBJ databases">
        <title>Centuries of genome instability and evolution in soft-shell clam transmissible cancer (bioRxiv).</title>
        <authorList>
            <person name="Hart S.F.M."/>
            <person name="Yonemitsu M.A."/>
            <person name="Giersch R.M."/>
            <person name="Beal B.F."/>
            <person name="Arriagada G."/>
            <person name="Davis B.W."/>
            <person name="Ostrander E.A."/>
            <person name="Goff S.P."/>
            <person name="Metzger M.J."/>
        </authorList>
    </citation>
    <scope>NUCLEOTIDE SEQUENCE</scope>
    <source>
        <strain evidence="4">MELC-2E11</strain>
        <tissue evidence="4">Siphon/mantle</tissue>
    </source>
</reference>
<feature type="non-terminal residue" evidence="4">
    <location>
        <position position="308"/>
    </location>
</feature>
<name>A0ABY7GCL2_MYAAR</name>
<dbReference type="SUPFAM" id="SSF49785">
    <property type="entry name" value="Galactose-binding domain-like"/>
    <property type="match status" value="1"/>
</dbReference>
<evidence type="ECO:0000256" key="1">
    <source>
        <dbReference type="ARBA" id="ARBA00022801"/>
    </source>
</evidence>
<dbReference type="Pfam" id="PF02018">
    <property type="entry name" value="CBM_4_9"/>
    <property type="match status" value="1"/>
</dbReference>
<gene>
    <name evidence="4" type="ORF">MAR_033616</name>
</gene>
<dbReference type="Gene3D" id="2.60.120.260">
    <property type="entry name" value="Galactose-binding domain-like"/>
    <property type="match status" value="1"/>
</dbReference>
<evidence type="ECO:0000313" key="5">
    <source>
        <dbReference type="Proteomes" id="UP001164746"/>
    </source>
</evidence>
<dbReference type="PANTHER" id="PTHR31490:SF1">
    <property type="entry name" value="ENDO-1,4-BETA-XYLANASE 1"/>
    <property type="match status" value="1"/>
</dbReference>
<evidence type="ECO:0000313" key="4">
    <source>
        <dbReference type="EMBL" id="WAR31074.1"/>
    </source>
</evidence>
<dbReference type="Proteomes" id="UP001164746">
    <property type="component" value="Chromosome 17"/>
</dbReference>
<evidence type="ECO:0000259" key="3">
    <source>
        <dbReference type="Pfam" id="PF02018"/>
    </source>
</evidence>
<dbReference type="InterPro" id="IPR003305">
    <property type="entry name" value="CenC_carb-bd"/>
</dbReference>
<feature type="domain" description="CBM-cenC" evidence="3">
    <location>
        <begin position="20"/>
        <end position="94"/>
    </location>
</feature>
<proteinExistence type="predicted"/>
<dbReference type="PANTHER" id="PTHR31490">
    <property type="entry name" value="GLYCOSYL HYDROLASE"/>
    <property type="match status" value="1"/>
</dbReference>
<evidence type="ECO:0000256" key="2">
    <source>
        <dbReference type="SAM" id="SignalP"/>
    </source>
</evidence>
<keyword evidence="2" id="KW-0732">Signal</keyword>
<sequence length="308" mass="34557">TTQAILVFVLLLFSLATNGELLRGGDFESTTFGQSGPWGCHGSCHLTASSDAHSGSHSVQVLNRHHNWEGIEQTVTLTDGGRYSLRAYVKVLNLSPGLMYTTVEPMVMCKDSTGKSIATKFDREPYARQDHLKHSYDIKCYAPNVLGVHSCSVTIRVSDIHSTYLVDDASLTSVDDIPLWRTEANDRIESLRKSNFTIRLSGGDPNADYDIELVQQKHKFGFGSAVGARQIVDPALARYQQVFYQNFEWAVLENALKWTQMERTQIRAHNIFWAVKDHVPHWLPALNQAQQMAAMDKRIHDVVPLTKG</sequence>
<organism evidence="4 5">
    <name type="scientific">Mya arenaria</name>
    <name type="common">Soft-shell clam</name>
    <dbReference type="NCBI Taxonomy" id="6604"/>
    <lineage>
        <taxon>Eukaryota</taxon>
        <taxon>Metazoa</taxon>
        <taxon>Spiralia</taxon>
        <taxon>Lophotrochozoa</taxon>
        <taxon>Mollusca</taxon>
        <taxon>Bivalvia</taxon>
        <taxon>Autobranchia</taxon>
        <taxon>Heteroconchia</taxon>
        <taxon>Euheterodonta</taxon>
        <taxon>Imparidentia</taxon>
        <taxon>Neoheterodontei</taxon>
        <taxon>Myida</taxon>
        <taxon>Myoidea</taxon>
        <taxon>Myidae</taxon>
        <taxon>Mya</taxon>
    </lineage>
</organism>
<feature type="chain" id="PRO_5046292429" evidence="2">
    <location>
        <begin position="20"/>
        <end position="308"/>
    </location>
</feature>
<keyword evidence="5" id="KW-1185">Reference proteome</keyword>
<dbReference type="Gene3D" id="3.20.20.80">
    <property type="entry name" value="Glycosidases"/>
    <property type="match status" value="1"/>
</dbReference>
<accession>A0ABY7GCL2</accession>
<dbReference type="InterPro" id="IPR044846">
    <property type="entry name" value="GH10"/>
</dbReference>
<dbReference type="InterPro" id="IPR008979">
    <property type="entry name" value="Galactose-bd-like_sf"/>
</dbReference>
<feature type="signal peptide" evidence="2">
    <location>
        <begin position="1"/>
        <end position="19"/>
    </location>
</feature>
<dbReference type="EMBL" id="CP111028">
    <property type="protein sequence ID" value="WAR31074.1"/>
    <property type="molecule type" value="Genomic_DNA"/>
</dbReference>
<dbReference type="InterPro" id="IPR017853">
    <property type="entry name" value="GH"/>
</dbReference>
<keyword evidence="1" id="KW-0378">Hydrolase</keyword>
<dbReference type="SUPFAM" id="SSF51445">
    <property type="entry name" value="(Trans)glycosidases"/>
    <property type="match status" value="1"/>
</dbReference>